<dbReference type="NCBIfam" id="TIGR02980">
    <property type="entry name" value="SigBFG"/>
    <property type="match status" value="1"/>
</dbReference>
<name>A0A4R1RK71_HYDET</name>
<keyword evidence="2" id="KW-0749">Sporulation</keyword>
<feature type="domain" description="RNA polymerase sigma-70" evidence="8">
    <location>
        <begin position="66"/>
        <end position="79"/>
    </location>
</feature>
<sequence>MLVNKVEICGVNTAKLPVLSSGKMRELLERMQSGERSARDELINGNLRLVLSVIQRFNNRGEYVDDLFQVGCIGLMKAIDNFDLSQNVKFSTYAVPMIIGEIRRYLRDNNPLRVSRSLRDIAYKALQVRDALVGRNSKEPTVAEIAAELNVPREEVVFALDAIQEPISLFEPIYHDGGDPIFVMDQISDERHLDGQWLEGLTIKEAMSKLNDRERLILKMRFFDGRTQMEVADEIGISQAQVSRLEKTALKHMRRYIADNTEKND</sequence>
<dbReference type="GO" id="GO:0016987">
    <property type="term" value="F:sigma factor activity"/>
    <property type="evidence" value="ECO:0007669"/>
    <property type="project" value="UniProtKB-KW"/>
</dbReference>
<reference evidence="10 11" key="1">
    <citation type="submission" date="2019-03" db="EMBL/GenBank/DDBJ databases">
        <title>Genomic Encyclopedia of Type Strains, Phase IV (KMG-IV): sequencing the most valuable type-strain genomes for metagenomic binning, comparative biology and taxonomic classification.</title>
        <authorList>
            <person name="Goeker M."/>
        </authorList>
    </citation>
    <scope>NUCLEOTIDE SEQUENCE [LARGE SCALE GENOMIC DNA]</scope>
    <source>
        <strain evidence="10 11">LX-B</strain>
    </source>
</reference>
<dbReference type="InterPro" id="IPR050239">
    <property type="entry name" value="Sigma-70_RNA_pol_init_factors"/>
</dbReference>
<evidence type="ECO:0000256" key="6">
    <source>
        <dbReference type="ARBA" id="ARBA00023163"/>
    </source>
</evidence>
<dbReference type="NCBIfam" id="NF006071">
    <property type="entry name" value="PRK08215.1"/>
    <property type="match status" value="1"/>
</dbReference>
<dbReference type="AlphaFoldDB" id="A0A4R1RK71"/>
<gene>
    <name evidence="10" type="ORF">EDC14_1015121</name>
</gene>
<dbReference type="InterPro" id="IPR007630">
    <property type="entry name" value="RNA_pol_sigma70_r4"/>
</dbReference>
<evidence type="ECO:0000256" key="5">
    <source>
        <dbReference type="ARBA" id="ARBA00023125"/>
    </source>
</evidence>
<dbReference type="GO" id="GO:0003677">
    <property type="term" value="F:DNA binding"/>
    <property type="evidence" value="ECO:0007669"/>
    <property type="project" value="UniProtKB-KW"/>
</dbReference>
<organism evidence="10 11">
    <name type="scientific">Hydrogenispora ethanolica</name>
    <dbReference type="NCBI Taxonomy" id="1082276"/>
    <lineage>
        <taxon>Bacteria</taxon>
        <taxon>Bacillati</taxon>
        <taxon>Bacillota</taxon>
        <taxon>Hydrogenispora</taxon>
    </lineage>
</organism>
<evidence type="ECO:0000313" key="10">
    <source>
        <dbReference type="EMBL" id="TCL66578.1"/>
    </source>
</evidence>
<evidence type="ECO:0000256" key="2">
    <source>
        <dbReference type="ARBA" id="ARBA00022969"/>
    </source>
</evidence>
<dbReference type="SUPFAM" id="SSF88946">
    <property type="entry name" value="Sigma2 domain of RNA polymerase sigma factors"/>
    <property type="match status" value="1"/>
</dbReference>
<accession>A0A4R1RK71</accession>
<dbReference type="PANTHER" id="PTHR30603:SF17">
    <property type="entry name" value="RNA POLYMERASE SIGMA-G FACTOR"/>
    <property type="match status" value="1"/>
</dbReference>
<keyword evidence="4 7" id="KW-0731">Sigma factor</keyword>
<evidence type="ECO:0000313" key="11">
    <source>
        <dbReference type="Proteomes" id="UP000295008"/>
    </source>
</evidence>
<dbReference type="InterPro" id="IPR014322">
    <property type="entry name" value="RNA_pol_sigma-B/F/G"/>
</dbReference>
<dbReference type="Gene3D" id="1.10.10.10">
    <property type="entry name" value="Winged helix-like DNA-binding domain superfamily/Winged helix DNA-binding domain"/>
    <property type="match status" value="2"/>
</dbReference>
<evidence type="ECO:0000259" key="9">
    <source>
        <dbReference type="PROSITE" id="PS00716"/>
    </source>
</evidence>
<dbReference type="PROSITE" id="PS00716">
    <property type="entry name" value="SIGMA70_2"/>
    <property type="match status" value="1"/>
</dbReference>
<evidence type="ECO:0000256" key="3">
    <source>
        <dbReference type="ARBA" id="ARBA00023015"/>
    </source>
</evidence>
<feature type="domain" description="RNA polymerase sigma-70" evidence="9">
    <location>
        <begin position="227"/>
        <end position="253"/>
    </location>
</feature>
<dbReference type="InterPro" id="IPR036388">
    <property type="entry name" value="WH-like_DNA-bd_sf"/>
</dbReference>
<comment type="similarity">
    <text evidence="1 7">Belongs to the sigma-70 factor family.</text>
</comment>
<dbReference type="PROSITE" id="PS00715">
    <property type="entry name" value="SIGMA70_1"/>
    <property type="match status" value="1"/>
</dbReference>
<dbReference type="OrthoDB" id="9809557at2"/>
<keyword evidence="11" id="KW-1185">Reference proteome</keyword>
<dbReference type="Pfam" id="PF04542">
    <property type="entry name" value="Sigma70_r2"/>
    <property type="match status" value="1"/>
</dbReference>
<evidence type="ECO:0000256" key="1">
    <source>
        <dbReference type="ARBA" id="ARBA00007788"/>
    </source>
</evidence>
<dbReference type="NCBIfam" id="TIGR02937">
    <property type="entry name" value="sigma70-ECF"/>
    <property type="match status" value="1"/>
</dbReference>
<dbReference type="InterPro" id="IPR007624">
    <property type="entry name" value="RNA_pol_sigma70_r3"/>
</dbReference>
<dbReference type="Gene3D" id="1.20.120.1810">
    <property type="match status" value="1"/>
</dbReference>
<keyword evidence="3 7" id="KW-0805">Transcription regulation</keyword>
<dbReference type="Pfam" id="PF04545">
    <property type="entry name" value="Sigma70_r4"/>
    <property type="match status" value="1"/>
</dbReference>
<evidence type="ECO:0000256" key="4">
    <source>
        <dbReference type="ARBA" id="ARBA00023082"/>
    </source>
</evidence>
<protein>
    <recommendedName>
        <fullName evidence="7">RNA polymerase sigma factor</fullName>
    </recommendedName>
</protein>
<dbReference type="EMBL" id="SLUN01000015">
    <property type="protein sequence ID" value="TCL66578.1"/>
    <property type="molecule type" value="Genomic_DNA"/>
</dbReference>
<dbReference type="InterPro" id="IPR007627">
    <property type="entry name" value="RNA_pol_sigma70_r2"/>
</dbReference>
<evidence type="ECO:0000256" key="7">
    <source>
        <dbReference type="RuleBase" id="RU362124"/>
    </source>
</evidence>
<dbReference type="FunFam" id="1.20.120.1810:FF:000002">
    <property type="entry name" value="RNA polymerase sigma factor"/>
    <property type="match status" value="1"/>
</dbReference>
<dbReference type="Pfam" id="PF04539">
    <property type="entry name" value="Sigma70_r3"/>
    <property type="match status" value="1"/>
</dbReference>
<dbReference type="Proteomes" id="UP000295008">
    <property type="component" value="Unassembled WGS sequence"/>
</dbReference>
<dbReference type="GO" id="GO:0006352">
    <property type="term" value="P:DNA-templated transcription initiation"/>
    <property type="evidence" value="ECO:0007669"/>
    <property type="project" value="InterPro"/>
</dbReference>
<keyword evidence="6 7" id="KW-0804">Transcription</keyword>
<dbReference type="NCBIfam" id="TIGR02850">
    <property type="entry name" value="spore_sigG"/>
    <property type="match status" value="1"/>
</dbReference>
<keyword evidence="5 7" id="KW-0238">DNA-binding</keyword>
<evidence type="ECO:0000259" key="8">
    <source>
        <dbReference type="PROSITE" id="PS00715"/>
    </source>
</evidence>
<dbReference type="InterPro" id="IPR014212">
    <property type="entry name" value="RNA_pol_sigma-G"/>
</dbReference>
<dbReference type="InterPro" id="IPR013325">
    <property type="entry name" value="RNA_pol_sigma_r2"/>
</dbReference>
<dbReference type="SUPFAM" id="SSF88659">
    <property type="entry name" value="Sigma3 and sigma4 domains of RNA polymerase sigma factors"/>
    <property type="match status" value="2"/>
</dbReference>
<dbReference type="InterPro" id="IPR000943">
    <property type="entry name" value="RNA_pol_sigma70"/>
</dbReference>
<dbReference type="PANTHER" id="PTHR30603">
    <property type="entry name" value="RNA POLYMERASE SIGMA FACTOR RPO"/>
    <property type="match status" value="1"/>
</dbReference>
<dbReference type="GO" id="GO:0030435">
    <property type="term" value="P:sporulation resulting in formation of a cellular spore"/>
    <property type="evidence" value="ECO:0007669"/>
    <property type="project" value="UniProtKB-KW"/>
</dbReference>
<comment type="function">
    <text evidence="7">Sigma factors are initiation factors that promote the attachment of RNA polymerase to specific initiation sites and are then released.</text>
</comment>
<proteinExistence type="inferred from homology"/>
<dbReference type="PIRSF" id="PIRSF000770">
    <property type="entry name" value="RNA_pol_sigma-SigE/K"/>
    <property type="match status" value="1"/>
</dbReference>
<dbReference type="InterPro" id="IPR014284">
    <property type="entry name" value="RNA_pol_sigma-70_dom"/>
</dbReference>
<comment type="caution">
    <text evidence="10">The sequence shown here is derived from an EMBL/GenBank/DDBJ whole genome shotgun (WGS) entry which is preliminary data.</text>
</comment>
<dbReference type="RefSeq" id="WP_132014813.1">
    <property type="nucleotide sequence ID" value="NZ_SLUN01000015.1"/>
</dbReference>
<dbReference type="PRINTS" id="PR00046">
    <property type="entry name" value="SIGMA70FCT"/>
</dbReference>
<dbReference type="CDD" id="cd06171">
    <property type="entry name" value="Sigma70_r4"/>
    <property type="match status" value="1"/>
</dbReference>
<dbReference type="InterPro" id="IPR013324">
    <property type="entry name" value="RNA_pol_sigma_r3/r4-like"/>
</dbReference>